<dbReference type="InterPro" id="IPR042197">
    <property type="entry name" value="Apaf_helical"/>
</dbReference>
<dbReference type="InterPro" id="IPR002182">
    <property type="entry name" value="NB-ARC"/>
</dbReference>
<dbReference type="InterPro" id="IPR044974">
    <property type="entry name" value="Disease_R_plants"/>
</dbReference>
<evidence type="ECO:0000259" key="4">
    <source>
        <dbReference type="Pfam" id="PF00931"/>
    </source>
</evidence>
<dbReference type="PRINTS" id="PR00364">
    <property type="entry name" value="DISEASERSIST"/>
</dbReference>
<evidence type="ECO:0000259" key="5">
    <source>
        <dbReference type="Pfam" id="PF23282"/>
    </source>
</evidence>
<feature type="domain" description="NB-ARC" evidence="4">
    <location>
        <begin position="1"/>
        <end position="146"/>
    </location>
</feature>
<keyword evidence="7" id="KW-1185">Reference proteome</keyword>
<dbReference type="AlphaFoldDB" id="A0AAV6JZ05"/>
<dbReference type="SUPFAM" id="SSF52540">
    <property type="entry name" value="P-loop containing nucleoside triphosphate hydrolases"/>
    <property type="match status" value="1"/>
</dbReference>
<dbReference type="GO" id="GO:0006952">
    <property type="term" value="P:defense response"/>
    <property type="evidence" value="ECO:0007669"/>
    <property type="project" value="InterPro"/>
</dbReference>
<gene>
    <name evidence="6" type="ORF">RHGRI_017732</name>
</gene>
<dbReference type="Gene3D" id="3.40.50.300">
    <property type="entry name" value="P-loop containing nucleotide triphosphate hydrolases"/>
    <property type="match status" value="1"/>
</dbReference>
<dbReference type="Gene3D" id="3.80.10.10">
    <property type="entry name" value="Ribonuclease Inhibitor"/>
    <property type="match status" value="2"/>
</dbReference>
<dbReference type="PANTHER" id="PTHR11017:SF271">
    <property type="entry name" value="DISEASE RESISTANCE PROTEIN (TIR-NBS-LRR CLASS) FAMILY"/>
    <property type="match status" value="1"/>
</dbReference>
<feature type="region of interest" description="Disordered" evidence="3">
    <location>
        <begin position="893"/>
        <end position="947"/>
    </location>
</feature>
<comment type="caution">
    <text evidence="6">The sequence shown here is derived from an EMBL/GenBank/DDBJ whole genome shotgun (WGS) entry which is preliminary data.</text>
</comment>
<keyword evidence="2" id="KW-0677">Repeat</keyword>
<dbReference type="EMBL" id="JACTNZ010000006">
    <property type="protein sequence ID" value="KAG5545357.1"/>
    <property type="molecule type" value="Genomic_DNA"/>
</dbReference>
<evidence type="ECO:0000256" key="3">
    <source>
        <dbReference type="SAM" id="MobiDB-lite"/>
    </source>
</evidence>
<dbReference type="InterPro" id="IPR001611">
    <property type="entry name" value="Leu-rich_rpt"/>
</dbReference>
<dbReference type="SUPFAM" id="SSF46785">
    <property type="entry name" value="Winged helix' DNA-binding domain"/>
    <property type="match status" value="1"/>
</dbReference>
<dbReference type="PROSITE" id="PS51450">
    <property type="entry name" value="LRR"/>
    <property type="match status" value="1"/>
</dbReference>
<evidence type="ECO:0000313" key="7">
    <source>
        <dbReference type="Proteomes" id="UP000823749"/>
    </source>
</evidence>
<protein>
    <recommendedName>
        <fullName evidence="8">NB-ARC domain-containing protein</fullName>
    </recommendedName>
</protein>
<accession>A0AAV6JZ05</accession>
<sequence>MGGIGKTTIAKFLYNSNFSRFEGSSFLANVREISEQQDGLLHLQRQLVSNILKGRKEKICNVDEGILKIKDALRFKRVLVILDDVDKPDQLYALLGMHDWLCPGSKIIITTRHEHLLRAREGCKVHRLTKLDFDESLELFSLHAFGQSHPIDDYADTSKLVVQHCEGLPLAIKVLGSSLFGKSIGVWKSQLEKLKAIPDSEILAKLKISYDCLQDDHDRSLFLHLACFFVRSDKDRTITIMDGCEFYTVVGIQNLTDRCLLTVDDSNKVVMHHLPQEMGREIVRQESPNEPGERSRLCNHKDSFNVLRHNTGTRKIEGLILDMSLLKEDKSATTVSGFNRISSLEEFLDNSLLSNVVNLLKRCCLGIFSLNSVGIAPGDSSQIALETNAFAKIDNLKLLQLGHVRITGSYENFPKRIRWLYWHGFPFEYIPSYFPLEALVALEMPYGSLKHFPSRTKSLELLKILNLSHSHSLARTPDFRVLPNLEKLILEDCTSNLRKLPRSIGMLKFLETLEISGCSNLENLPAEMVNIDSLTVLRAENVTGITQSPATIQNVKAWYSFIWLSPLKPIRNPDTSWASSLPRFLVKLNLEKCNLSDDAFPTDLSNLSLLRELDLSDNPIISLPDCIRGLTGLKILHVNWCTRLRSLVVVLQDLEYLKFIQCSSLEKIALQSPLLNVDHSRSVKDNCYGYSLMLGCHEEHVFSTYLPASNVQRRFNPTNKGTSLSFTVPRYNIRIRGTSLSFTVPRYNIRIRGLSVCIVYGSSCDIQGYSGSGWYLNAVVNNTTKRLIWSHCPLFYAIPFHDVDDILWLSYWKFDNQVEGGDEMNISAFTVEALQVKEVGVRLVYDVEKAEKNTEQTPSTSEEVSKEIFHYGVALPGNASSYQENKQVYAVEANGRSSKRQRAATRRVTGALPEAGEDRRGSSEAGQGPARVAGGRMRAGEGRRGLG</sequence>
<dbReference type="Gene3D" id="1.10.8.430">
    <property type="entry name" value="Helical domain of apoptotic protease-activating factors"/>
    <property type="match status" value="1"/>
</dbReference>
<dbReference type="GO" id="GO:0043531">
    <property type="term" value="F:ADP binding"/>
    <property type="evidence" value="ECO:0007669"/>
    <property type="project" value="InterPro"/>
</dbReference>
<name>A0AAV6JZ05_9ERIC</name>
<keyword evidence="1" id="KW-0433">Leucine-rich repeat</keyword>
<reference evidence="6 7" key="1">
    <citation type="submission" date="2020-08" db="EMBL/GenBank/DDBJ databases">
        <title>Plant Genome Project.</title>
        <authorList>
            <person name="Zhang R.-G."/>
        </authorList>
    </citation>
    <scope>NUCLEOTIDE SEQUENCE [LARGE SCALE GENOMIC DNA]</scope>
    <source>
        <strain evidence="6">WSP0</strain>
        <tissue evidence="6">Leaf</tissue>
    </source>
</reference>
<dbReference type="InterPro" id="IPR058192">
    <property type="entry name" value="WHD_ROQ1-like"/>
</dbReference>
<dbReference type="SUPFAM" id="SSF52058">
    <property type="entry name" value="L domain-like"/>
    <property type="match status" value="1"/>
</dbReference>
<dbReference type="Pfam" id="PF00931">
    <property type="entry name" value="NB-ARC"/>
    <property type="match status" value="1"/>
</dbReference>
<evidence type="ECO:0000256" key="1">
    <source>
        <dbReference type="ARBA" id="ARBA00022614"/>
    </source>
</evidence>
<evidence type="ECO:0000256" key="2">
    <source>
        <dbReference type="ARBA" id="ARBA00022737"/>
    </source>
</evidence>
<feature type="domain" description="Disease resistance protein Roq1-like winged-helix" evidence="5">
    <location>
        <begin position="217"/>
        <end position="287"/>
    </location>
</feature>
<dbReference type="InterPro" id="IPR027417">
    <property type="entry name" value="P-loop_NTPase"/>
</dbReference>
<evidence type="ECO:0008006" key="8">
    <source>
        <dbReference type="Google" id="ProtNLM"/>
    </source>
</evidence>
<organism evidence="6 7">
    <name type="scientific">Rhododendron griersonianum</name>
    <dbReference type="NCBI Taxonomy" id="479676"/>
    <lineage>
        <taxon>Eukaryota</taxon>
        <taxon>Viridiplantae</taxon>
        <taxon>Streptophyta</taxon>
        <taxon>Embryophyta</taxon>
        <taxon>Tracheophyta</taxon>
        <taxon>Spermatophyta</taxon>
        <taxon>Magnoliopsida</taxon>
        <taxon>eudicotyledons</taxon>
        <taxon>Gunneridae</taxon>
        <taxon>Pentapetalae</taxon>
        <taxon>asterids</taxon>
        <taxon>Ericales</taxon>
        <taxon>Ericaceae</taxon>
        <taxon>Ericoideae</taxon>
        <taxon>Rhodoreae</taxon>
        <taxon>Rhododendron</taxon>
    </lineage>
</organism>
<dbReference type="PANTHER" id="PTHR11017">
    <property type="entry name" value="LEUCINE-RICH REPEAT-CONTAINING PROTEIN"/>
    <property type="match status" value="1"/>
</dbReference>
<evidence type="ECO:0000313" key="6">
    <source>
        <dbReference type="EMBL" id="KAG5545357.1"/>
    </source>
</evidence>
<feature type="compositionally biased region" description="Basic and acidic residues" evidence="3">
    <location>
        <begin position="938"/>
        <end position="947"/>
    </location>
</feature>
<dbReference type="Proteomes" id="UP000823749">
    <property type="component" value="Chromosome 6"/>
</dbReference>
<dbReference type="InterPro" id="IPR036390">
    <property type="entry name" value="WH_DNA-bd_sf"/>
</dbReference>
<proteinExistence type="predicted"/>
<dbReference type="InterPro" id="IPR032675">
    <property type="entry name" value="LRR_dom_sf"/>
</dbReference>
<dbReference type="Pfam" id="PF23282">
    <property type="entry name" value="WHD_ROQ1"/>
    <property type="match status" value="1"/>
</dbReference>